<dbReference type="Proteomes" id="UP000198937">
    <property type="component" value="Unassembled WGS sequence"/>
</dbReference>
<dbReference type="STRING" id="683228.GA0070617_0976"/>
<feature type="region of interest" description="Disordered" evidence="1">
    <location>
        <begin position="180"/>
        <end position="200"/>
    </location>
</feature>
<protein>
    <submittedName>
        <fullName evidence="2">Uncharacterized protein</fullName>
    </submittedName>
</protein>
<proteinExistence type="predicted"/>
<evidence type="ECO:0000313" key="3">
    <source>
        <dbReference type="Proteomes" id="UP000198937"/>
    </source>
</evidence>
<accession>A0A1C6U4I0</accession>
<name>A0A1C6U4I0_9ACTN</name>
<dbReference type="AlphaFoldDB" id="A0A1C6U4I0"/>
<organism evidence="2 3">
    <name type="scientific">Micromonospora yangpuensis</name>
    <dbReference type="NCBI Taxonomy" id="683228"/>
    <lineage>
        <taxon>Bacteria</taxon>
        <taxon>Bacillati</taxon>
        <taxon>Actinomycetota</taxon>
        <taxon>Actinomycetes</taxon>
        <taxon>Micromonosporales</taxon>
        <taxon>Micromonosporaceae</taxon>
        <taxon>Micromonospora</taxon>
    </lineage>
</organism>
<gene>
    <name evidence="2" type="ORF">GA0070617_0976</name>
</gene>
<evidence type="ECO:0000313" key="2">
    <source>
        <dbReference type="EMBL" id="SCL48779.1"/>
    </source>
</evidence>
<sequence>MSSTSSNTLAYFLLDLDEEIDVAGWGEPVTLLLIHTRPSDTGNSALACVEFPLHPYYLGTSPAGLPRLLRRITADLTDPTGGTAHQVTLAAILDGLLGHDPAAMILAWAVVHHDPYQINGEPRTARRITAVDTGRRLFSLTQPEGSGPWLRVSPGLPEPTDEDTVSTGLAALLTAASRHASRHARQPAAPPAGEEPADPRAPIFVLGPDDRSLMCLVCGALEGITCSEMPSMAGYGRDTYTRCGRCGSIETTDPILGIHITRAPWPVPPATTDGDATP</sequence>
<evidence type="ECO:0000256" key="1">
    <source>
        <dbReference type="SAM" id="MobiDB-lite"/>
    </source>
</evidence>
<dbReference type="RefSeq" id="WP_229688151.1">
    <property type="nucleotide sequence ID" value="NZ_BMMJ01000001.1"/>
</dbReference>
<dbReference type="EMBL" id="FMIA01000002">
    <property type="protein sequence ID" value="SCL48779.1"/>
    <property type="molecule type" value="Genomic_DNA"/>
</dbReference>
<keyword evidence="3" id="KW-1185">Reference proteome</keyword>
<reference evidence="2 3" key="1">
    <citation type="submission" date="2016-06" db="EMBL/GenBank/DDBJ databases">
        <authorList>
            <person name="Kjaerup R.B."/>
            <person name="Dalgaard T.S."/>
            <person name="Juul-Madsen H.R."/>
        </authorList>
    </citation>
    <scope>NUCLEOTIDE SEQUENCE [LARGE SCALE GENOMIC DNA]</scope>
    <source>
        <strain evidence="2 3">DSM 45577</strain>
    </source>
</reference>